<dbReference type="InterPro" id="IPR036388">
    <property type="entry name" value="WH-like_DNA-bd_sf"/>
</dbReference>
<dbReference type="InterPro" id="IPR000792">
    <property type="entry name" value="Tscrpt_reg_LuxR_C"/>
</dbReference>
<reference evidence="5 6" key="1">
    <citation type="submission" date="2020-04" db="EMBL/GenBank/DDBJ databases">
        <authorList>
            <person name="Yao Y."/>
            <person name="He Z."/>
        </authorList>
    </citation>
    <scope>NUCLEOTIDE SEQUENCE [LARGE SCALE GENOMIC DNA]</scope>
    <source>
        <strain evidence="5 6">CY-1</strain>
    </source>
</reference>
<keyword evidence="3" id="KW-0804">Transcription</keyword>
<dbReference type="Gene3D" id="1.10.10.10">
    <property type="entry name" value="Winged helix-like DNA-binding domain superfamily/Winged helix DNA-binding domain"/>
    <property type="match status" value="1"/>
</dbReference>
<dbReference type="PROSITE" id="PS50043">
    <property type="entry name" value="HTH_LUXR_2"/>
    <property type="match status" value="1"/>
</dbReference>
<dbReference type="InterPro" id="IPR016032">
    <property type="entry name" value="Sig_transdc_resp-reg_C-effctor"/>
</dbReference>
<dbReference type="GeneID" id="72197312"/>
<dbReference type="AlphaFoldDB" id="A0AAE7A087"/>
<gene>
    <name evidence="5" type="ORF">HGP31_27165</name>
</gene>
<name>A0AAE7A087_9PSED</name>
<dbReference type="Pfam" id="PF03472">
    <property type="entry name" value="Autoind_bind"/>
    <property type="match status" value="1"/>
</dbReference>
<accession>A0AAE7A087</accession>
<keyword evidence="1" id="KW-0805">Transcription regulation</keyword>
<evidence type="ECO:0000256" key="1">
    <source>
        <dbReference type="ARBA" id="ARBA00023015"/>
    </source>
</evidence>
<dbReference type="Pfam" id="PF00196">
    <property type="entry name" value="GerE"/>
    <property type="match status" value="1"/>
</dbReference>
<dbReference type="InterPro" id="IPR036693">
    <property type="entry name" value="TF_LuxR_autoind-bd_dom_sf"/>
</dbReference>
<evidence type="ECO:0000256" key="2">
    <source>
        <dbReference type="ARBA" id="ARBA00023125"/>
    </source>
</evidence>
<dbReference type="PANTHER" id="PTHR44688:SF16">
    <property type="entry name" value="DNA-BINDING TRANSCRIPTIONAL ACTIVATOR DEVR_DOSR"/>
    <property type="match status" value="1"/>
</dbReference>
<organism evidence="5 6">
    <name type="scientific">Pseudomonas umsongensis</name>
    <dbReference type="NCBI Taxonomy" id="198618"/>
    <lineage>
        <taxon>Bacteria</taxon>
        <taxon>Pseudomonadati</taxon>
        <taxon>Pseudomonadota</taxon>
        <taxon>Gammaproteobacteria</taxon>
        <taxon>Pseudomonadales</taxon>
        <taxon>Pseudomonadaceae</taxon>
        <taxon>Pseudomonas</taxon>
    </lineage>
</organism>
<dbReference type="SUPFAM" id="SSF75516">
    <property type="entry name" value="Pheromone-binding domain of LuxR-like quorum-sensing transcription factors"/>
    <property type="match status" value="1"/>
</dbReference>
<dbReference type="Proteomes" id="UP000501367">
    <property type="component" value="Chromosome"/>
</dbReference>
<dbReference type="CDD" id="cd06170">
    <property type="entry name" value="LuxR_C_like"/>
    <property type="match status" value="1"/>
</dbReference>
<dbReference type="Gene3D" id="3.30.450.80">
    <property type="entry name" value="Transcription factor LuxR-like, autoinducer-binding domain"/>
    <property type="match status" value="1"/>
</dbReference>
<dbReference type="GO" id="GO:0006355">
    <property type="term" value="P:regulation of DNA-templated transcription"/>
    <property type="evidence" value="ECO:0007669"/>
    <property type="project" value="InterPro"/>
</dbReference>
<feature type="domain" description="HTH luxR-type" evidence="4">
    <location>
        <begin position="170"/>
        <end position="235"/>
    </location>
</feature>
<proteinExistence type="predicted"/>
<sequence length="243" mass="27098">MERWKESQLNQIASATEIDIAYQGSLSLAKNIGYKYFEFSATYITKPDKTKTLKFNNYPASWNNEYEEKQLRDIDPIVAYCNQSMLPILWSEELFSKIPSMWEALGLQGLQHGWSQSVHDDESGLCSILSLARSHCPISAFELYETLGFSVFMGRHLHALVVKTLPKVCPKLTVAHLSLREIDVLKLAADGKTAEESARILNLSARTINFHVQSAIDKLGVNNKISAVIAAVKAGYLGSGAMR</sequence>
<dbReference type="PANTHER" id="PTHR44688">
    <property type="entry name" value="DNA-BINDING TRANSCRIPTIONAL ACTIVATOR DEVR_DOSR"/>
    <property type="match status" value="1"/>
</dbReference>
<dbReference type="InterPro" id="IPR005143">
    <property type="entry name" value="TF_LuxR_autoind-bd_dom"/>
</dbReference>
<evidence type="ECO:0000256" key="3">
    <source>
        <dbReference type="ARBA" id="ARBA00023163"/>
    </source>
</evidence>
<dbReference type="SUPFAM" id="SSF46894">
    <property type="entry name" value="C-terminal effector domain of the bipartite response regulators"/>
    <property type="match status" value="1"/>
</dbReference>
<keyword evidence="2" id="KW-0238">DNA-binding</keyword>
<evidence type="ECO:0000259" key="4">
    <source>
        <dbReference type="PROSITE" id="PS50043"/>
    </source>
</evidence>
<evidence type="ECO:0000313" key="5">
    <source>
        <dbReference type="EMBL" id="QJC81788.1"/>
    </source>
</evidence>
<evidence type="ECO:0000313" key="6">
    <source>
        <dbReference type="Proteomes" id="UP000501367"/>
    </source>
</evidence>
<dbReference type="KEGG" id="pum:HGP31_27165"/>
<dbReference type="RefSeq" id="WP_168758973.1">
    <property type="nucleotide sequence ID" value="NZ_CP051487.1"/>
</dbReference>
<protein>
    <submittedName>
        <fullName evidence="5">LuxR family transcriptional regulator</fullName>
    </submittedName>
</protein>
<dbReference type="GO" id="GO:0003677">
    <property type="term" value="F:DNA binding"/>
    <property type="evidence" value="ECO:0007669"/>
    <property type="project" value="UniProtKB-KW"/>
</dbReference>
<dbReference type="PRINTS" id="PR00038">
    <property type="entry name" value="HTHLUXR"/>
</dbReference>
<dbReference type="EMBL" id="CP051487">
    <property type="protein sequence ID" value="QJC81788.1"/>
    <property type="molecule type" value="Genomic_DNA"/>
</dbReference>
<dbReference type="SMART" id="SM00421">
    <property type="entry name" value="HTH_LUXR"/>
    <property type="match status" value="1"/>
</dbReference>